<evidence type="ECO:0000313" key="2">
    <source>
        <dbReference type="EMBL" id="CCA24382.1"/>
    </source>
</evidence>
<proteinExistence type="predicted"/>
<dbReference type="EMBL" id="FR824281">
    <property type="protein sequence ID" value="CCA24382.1"/>
    <property type="molecule type" value="Genomic_DNA"/>
</dbReference>
<gene>
    <name evidence="1" type="primary">AlNc14C34G3051</name>
    <name evidence="2" type="synonym">AlNc14C236G9400</name>
    <name evidence="1" type="ORF">ALNC14_035180</name>
    <name evidence="2" type="ORF">ALNC14_105260</name>
</gene>
<name>F0W8C0_9STRA</name>
<reference evidence="1" key="2">
    <citation type="submission" date="2011-02" db="EMBL/GenBank/DDBJ databases">
        <authorList>
            <person name="MacLean D."/>
        </authorList>
    </citation>
    <scope>NUCLEOTIDE SEQUENCE</scope>
</reference>
<evidence type="ECO:0000313" key="1">
    <source>
        <dbReference type="EMBL" id="CCA17375.1"/>
    </source>
</evidence>
<dbReference type="AlphaFoldDB" id="F0W8C0"/>
<accession>F0W8C0</accession>
<dbReference type="EMBL" id="FR824079">
    <property type="protein sequence ID" value="CCA17375.1"/>
    <property type="molecule type" value="Genomic_DNA"/>
</dbReference>
<organism evidence="1">
    <name type="scientific">Albugo laibachii Nc14</name>
    <dbReference type="NCBI Taxonomy" id="890382"/>
    <lineage>
        <taxon>Eukaryota</taxon>
        <taxon>Sar</taxon>
        <taxon>Stramenopiles</taxon>
        <taxon>Oomycota</taxon>
        <taxon>Peronosporomycetes</taxon>
        <taxon>Albuginales</taxon>
        <taxon>Albuginaceae</taxon>
        <taxon>Albugo</taxon>
    </lineage>
</organism>
<dbReference type="HOGENOM" id="CLU_123607_0_0_1"/>
<reference evidence="1" key="1">
    <citation type="journal article" date="2011" name="PLoS Biol.">
        <title>Gene gain and loss during evolution of obligate parasitism in the white rust pathogen of Arabidopsis thaliana.</title>
        <authorList>
            <person name="Kemen E."/>
            <person name="Gardiner A."/>
            <person name="Schultz-Larsen T."/>
            <person name="Kemen A.C."/>
            <person name="Balmuth A.L."/>
            <person name="Robert-Seilaniantz A."/>
            <person name="Bailey K."/>
            <person name="Holub E."/>
            <person name="Studholme D.J."/>
            <person name="Maclean D."/>
            <person name="Jones J.D."/>
        </authorList>
    </citation>
    <scope>NUCLEOTIDE SEQUENCE</scope>
</reference>
<protein>
    <submittedName>
        <fullName evidence="2">Uncharacterized protein AlNc14C236G9400</fullName>
    </submittedName>
    <submittedName>
        <fullName evidence="1">Uncharacterized protein AlNc14C34G3051</fullName>
    </submittedName>
</protein>
<sequence length="176" mass="20260">MTRIRQPHDASQHTISSGDFAKYLLGHWKRNLDWRQFGGSFKHLRVTNNIVHIEEDDEAAAQPSSKFLRWSYGKTCKPQDLTTAYSIQFLPSDECTYMEWSFEGVKCHGVFINVSNVATLNFCLPTAMVTITYRVLDRDTMAVCIVDVDNDHTPTIQCGHMYRIDPAKYECDDLEE</sequence>